<dbReference type="GO" id="GO:0003700">
    <property type="term" value="F:DNA-binding transcription factor activity"/>
    <property type="evidence" value="ECO:0007669"/>
    <property type="project" value="InterPro"/>
</dbReference>
<evidence type="ECO:0000313" key="3">
    <source>
        <dbReference type="Proteomes" id="UP000557772"/>
    </source>
</evidence>
<dbReference type="GO" id="GO:0006950">
    <property type="term" value="P:response to stress"/>
    <property type="evidence" value="ECO:0007669"/>
    <property type="project" value="TreeGrafter"/>
</dbReference>
<dbReference type="Gene3D" id="1.10.10.10">
    <property type="entry name" value="Winged helix-like DNA-binding domain superfamily/Winged helix DNA-binding domain"/>
    <property type="match status" value="1"/>
</dbReference>
<dbReference type="AlphaFoldDB" id="A0A849AAZ0"/>
<gene>
    <name evidence="2" type="ORF">HJ588_00050</name>
</gene>
<feature type="domain" description="HTH marR-type" evidence="1">
    <location>
        <begin position="15"/>
        <end position="145"/>
    </location>
</feature>
<dbReference type="PRINTS" id="PR00598">
    <property type="entry name" value="HTHMARR"/>
</dbReference>
<evidence type="ECO:0000259" key="1">
    <source>
        <dbReference type="PROSITE" id="PS50995"/>
    </source>
</evidence>
<dbReference type="RefSeq" id="WP_171150757.1">
    <property type="nucleotide sequence ID" value="NZ_JABENB010000001.1"/>
</dbReference>
<dbReference type="PROSITE" id="PS50995">
    <property type="entry name" value="HTH_MARR_2"/>
    <property type="match status" value="1"/>
</dbReference>
<dbReference type="Proteomes" id="UP000557772">
    <property type="component" value="Unassembled WGS sequence"/>
</dbReference>
<dbReference type="InterPro" id="IPR039422">
    <property type="entry name" value="MarR/SlyA-like"/>
</dbReference>
<dbReference type="InterPro" id="IPR036388">
    <property type="entry name" value="WH-like_DNA-bd_sf"/>
</dbReference>
<name>A0A849AAZ0_9MICO</name>
<reference evidence="2 3" key="1">
    <citation type="submission" date="2020-05" db="EMBL/GenBank/DDBJ databases">
        <title>Flexivirga sp. ID2601S isolated from air conditioner.</title>
        <authorList>
            <person name="Kim D.H."/>
        </authorList>
    </citation>
    <scope>NUCLEOTIDE SEQUENCE [LARGE SCALE GENOMIC DNA]</scope>
    <source>
        <strain evidence="2 3">ID2601S</strain>
    </source>
</reference>
<dbReference type="SUPFAM" id="SSF46785">
    <property type="entry name" value="Winged helix' DNA-binding domain"/>
    <property type="match status" value="1"/>
</dbReference>
<dbReference type="PANTHER" id="PTHR33164:SF57">
    <property type="entry name" value="MARR-FAMILY TRANSCRIPTIONAL REGULATOR"/>
    <property type="match status" value="1"/>
</dbReference>
<proteinExistence type="predicted"/>
<dbReference type="InterPro" id="IPR000835">
    <property type="entry name" value="HTH_MarR-typ"/>
</dbReference>
<dbReference type="PANTHER" id="PTHR33164">
    <property type="entry name" value="TRANSCRIPTIONAL REGULATOR, MARR FAMILY"/>
    <property type="match status" value="1"/>
</dbReference>
<organism evidence="2 3">
    <name type="scientific">Flexivirga aerilata</name>
    <dbReference type="NCBI Taxonomy" id="1656889"/>
    <lineage>
        <taxon>Bacteria</taxon>
        <taxon>Bacillati</taxon>
        <taxon>Actinomycetota</taxon>
        <taxon>Actinomycetes</taxon>
        <taxon>Micrococcales</taxon>
        <taxon>Dermacoccaceae</taxon>
        <taxon>Flexivirga</taxon>
    </lineage>
</organism>
<accession>A0A849AAZ0</accession>
<dbReference type="SMART" id="SM00347">
    <property type="entry name" value="HTH_MARR"/>
    <property type="match status" value="1"/>
</dbReference>
<dbReference type="Pfam" id="PF12802">
    <property type="entry name" value="MarR_2"/>
    <property type="match status" value="1"/>
</dbReference>
<keyword evidence="3" id="KW-1185">Reference proteome</keyword>
<sequence length="150" mass="16895">MTSDANPAAARERETRRVLEQLRAFTRRLNRNWSSYVPELTFSDFMALRAVADLDVPTVQDVARELRIDKSSASRRVAALERDGHVERHQIPGERRAQELTLTAVGRRTLAAAERTNLATLGERMADWTDADIARLAQLLERLNGSEPTA</sequence>
<evidence type="ECO:0000313" key="2">
    <source>
        <dbReference type="EMBL" id="NNG37669.1"/>
    </source>
</evidence>
<comment type="caution">
    <text evidence="2">The sequence shown here is derived from an EMBL/GenBank/DDBJ whole genome shotgun (WGS) entry which is preliminary data.</text>
</comment>
<protein>
    <submittedName>
        <fullName evidence="2">MarR family transcriptional regulator</fullName>
    </submittedName>
</protein>
<dbReference type="InterPro" id="IPR036390">
    <property type="entry name" value="WH_DNA-bd_sf"/>
</dbReference>
<dbReference type="EMBL" id="JABENB010000001">
    <property type="protein sequence ID" value="NNG37669.1"/>
    <property type="molecule type" value="Genomic_DNA"/>
</dbReference>